<evidence type="ECO:0000256" key="4">
    <source>
        <dbReference type="ARBA" id="ARBA00022679"/>
    </source>
</evidence>
<reference evidence="10 11" key="1">
    <citation type="journal article" date="2016" name="PLoS ONE">
        <title>Complete Genome Sequence and Comparative Genomics of a Novel Myxobacterium Myxococcus hansupus.</title>
        <authorList>
            <person name="Sharma G."/>
            <person name="Narwani T."/>
            <person name="Subramanian S."/>
        </authorList>
    </citation>
    <scope>NUCLEOTIDE SEQUENCE [LARGE SCALE GENOMIC DNA]</scope>
    <source>
        <strain evidence="11">mixupus</strain>
    </source>
</reference>
<keyword evidence="6" id="KW-0680">Restriction system</keyword>
<dbReference type="PRINTS" id="PR00507">
    <property type="entry name" value="N12N6MTFRASE"/>
</dbReference>
<evidence type="ECO:0000259" key="9">
    <source>
        <dbReference type="Pfam" id="PF12161"/>
    </source>
</evidence>
<evidence type="ECO:0000259" key="8">
    <source>
        <dbReference type="Pfam" id="PF02384"/>
    </source>
</evidence>
<dbReference type="PATRIC" id="fig|1297742.4.peg.5127"/>
<dbReference type="EMBL" id="CP012109">
    <property type="protein sequence ID" value="AKQ68170.1"/>
    <property type="molecule type" value="Genomic_DNA"/>
</dbReference>
<evidence type="ECO:0000313" key="11">
    <source>
        <dbReference type="Proteomes" id="UP000009026"/>
    </source>
</evidence>
<comment type="similarity">
    <text evidence="1">Belongs to the N(4)/N(6)-methyltransferase family.</text>
</comment>
<dbReference type="AlphaFoldDB" id="A0A0H4X3F9"/>
<dbReference type="eggNOG" id="COG0286">
    <property type="taxonomic scope" value="Bacteria"/>
</dbReference>
<dbReference type="GO" id="GO:0009307">
    <property type="term" value="P:DNA restriction-modification system"/>
    <property type="evidence" value="ECO:0007669"/>
    <property type="project" value="UniProtKB-KW"/>
</dbReference>
<dbReference type="KEGG" id="mym:A176_005082"/>
<dbReference type="Gene3D" id="3.40.50.150">
    <property type="entry name" value="Vaccinia Virus protein VP39"/>
    <property type="match status" value="1"/>
</dbReference>
<dbReference type="REBASE" id="116542">
    <property type="entry name" value="M.Msp436I"/>
</dbReference>
<dbReference type="STRING" id="1297742.A176_005082"/>
<feature type="domain" description="DNA methylase adenine-specific" evidence="8">
    <location>
        <begin position="158"/>
        <end position="473"/>
    </location>
</feature>
<sequence>MEQMLWDAACSIRGEKDAAKFKDYLLPLLFLKRLSDVFDDEIDRLAEEYGDRETALEIAEGDHSLLRFYLPAEARWGVISGREAFDWPAKDKPRDIGEHLTKGVRAVVKQNPSLSGVIDVVDFAAERNGERDINPAKLRGVVETFSDPRYRLGLADVQPDFLGRAYEYLLRKFAEGSGQSAGEFFTPTEVGFLMAYIMRPKPGEDCHDYACGSAGLLVKLQLVARELDPTSKVPLKLTGQELQAESYAVAKMNGIIHDMQIELARGDTMINPKFRTPDGKIKTHDVVVANPMWNQPFAPDVFANDPFDRFRTTGGITTGKGDWAWLQHTLSCLNDKGRAAVVLDTGAMTRGSGSKNDDKERNIRKWFVDRDLVDGIVLLPENLFYNTTAAGVIVVLNKRKPASRKGRIVLLNASLHFRKGKPKNYLPDEDIRTLAATFLKGEPVEGELANITREQAEEADYNLSPSRWVAQGAAADHRPIRSIVADVLALDEQARAIDQTLARLLAPL</sequence>
<evidence type="ECO:0000256" key="2">
    <source>
        <dbReference type="ARBA" id="ARBA00011900"/>
    </source>
</evidence>
<evidence type="ECO:0000256" key="1">
    <source>
        <dbReference type="ARBA" id="ARBA00006594"/>
    </source>
</evidence>
<dbReference type="PANTHER" id="PTHR42933:SF3">
    <property type="entry name" value="TYPE I RESTRICTION ENZYME MJAVIII METHYLASE SUBUNIT"/>
    <property type="match status" value="1"/>
</dbReference>
<dbReference type="GO" id="GO:0003677">
    <property type="term" value="F:DNA binding"/>
    <property type="evidence" value="ECO:0007669"/>
    <property type="project" value="InterPro"/>
</dbReference>
<keyword evidence="3" id="KW-0489">Methyltransferase</keyword>
<proteinExistence type="inferred from homology"/>
<dbReference type="InterPro" id="IPR022749">
    <property type="entry name" value="D12N6_MeTrfase_N"/>
</dbReference>
<organism evidence="10 11">
    <name type="scientific">Pseudomyxococcus hansupus</name>
    <dbReference type="NCBI Taxonomy" id="1297742"/>
    <lineage>
        <taxon>Bacteria</taxon>
        <taxon>Pseudomonadati</taxon>
        <taxon>Myxococcota</taxon>
        <taxon>Myxococcia</taxon>
        <taxon>Myxococcales</taxon>
        <taxon>Cystobacterineae</taxon>
        <taxon>Myxococcaceae</taxon>
        <taxon>Pseudomyxococcus</taxon>
    </lineage>
</organism>
<name>A0A0H4X3F9_9BACT</name>
<dbReference type="GO" id="GO:0032259">
    <property type="term" value="P:methylation"/>
    <property type="evidence" value="ECO:0007669"/>
    <property type="project" value="UniProtKB-KW"/>
</dbReference>
<evidence type="ECO:0000256" key="5">
    <source>
        <dbReference type="ARBA" id="ARBA00022691"/>
    </source>
</evidence>
<dbReference type="PANTHER" id="PTHR42933">
    <property type="entry name" value="SLR6095 PROTEIN"/>
    <property type="match status" value="1"/>
</dbReference>
<accession>A0A0H4X3F9</accession>
<dbReference type="InterPro" id="IPR038333">
    <property type="entry name" value="T1MK-like_N_sf"/>
</dbReference>
<dbReference type="InterPro" id="IPR029063">
    <property type="entry name" value="SAM-dependent_MTases_sf"/>
</dbReference>
<evidence type="ECO:0000256" key="6">
    <source>
        <dbReference type="ARBA" id="ARBA00022747"/>
    </source>
</evidence>
<comment type="catalytic activity">
    <reaction evidence="7">
        <text>a 2'-deoxyadenosine in DNA + S-adenosyl-L-methionine = an N(6)-methyl-2'-deoxyadenosine in DNA + S-adenosyl-L-homocysteine + H(+)</text>
        <dbReference type="Rhea" id="RHEA:15197"/>
        <dbReference type="Rhea" id="RHEA-COMP:12418"/>
        <dbReference type="Rhea" id="RHEA-COMP:12419"/>
        <dbReference type="ChEBI" id="CHEBI:15378"/>
        <dbReference type="ChEBI" id="CHEBI:57856"/>
        <dbReference type="ChEBI" id="CHEBI:59789"/>
        <dbReference type="ChEBI" id="CHEBI:90615"/>
        <dbReference type="ChEBI" id="CHEBI:90616"/>
        <dbReference type="EC" id="2.1.1.72"/>
    </reaction>
</comment>
<keyword evidence="11" id="KW-1185">Reference proteome</keyword>
<dbReference type="Proteomes" id="UP000009026">
    <property type="component" value="Chromosome"/>
</dbReference>
<protein>
    <recommendedName>
        <fullName evidence="2">site-specific DNA-methyltransferase (adenine-specific)</fullName>
        <ecNumber evidence="2">2.1.1.72</ecNumber>
    </recommendedName>
</protein>
<dbReference type="Pfam" id="PF12161">
    <property type="entry name" value="HsdM_N"/>
    <property type="match status" value="1"/>
</dbReference>
<evidence type="ECO:0000256" key="7">
    <source>
        <dbReference type="ARBA" id="ARBA00047942"/>
    </source>
</evidence>
<dbReference type="SUPFAM" id="SSF53335">
    <property type="entry name" value="S-adenosyl-L-methionine-dependent methyltransferases"/>
    <property type="match status" value="1"/>
</dbReference>
<gene>
    <name evidence="10" type="ORF">A176_005082</name>
</gene>
<dbReference type="InterPro" id="IPR051537">
    <property type="entry name" value="DNA_Adenine_Mtase"/>
</dbReference>
<keyword evidence="5" id="KW-0949">S-adenosyl-L-methionine</keyword>
<evidence type="ECO:0000256" key="3">
    <source>
        <dbReference type="ARBA" id="ARBA00022603"/>
    </source>
</evidence>
<dbReference type="Gene3D" id="1.20.1260.30">
    <property type="match status" value="1"/>
</dbReference>
<feature type="domain" description="N6 adenine-specific DNA methyltransferase N-terminal" evidence="9">
    <location>
        <begin position="1"/>
        <end position="145"/>
    </location>
</feature>
<evidence type="ECO:0000313" key="10">
    <source>
        <dbReference type="EMBL" id="AKQ68170.1"/>
    </source>
</evidence>
<dbReference type="EC" id="2.1.1.72" evidence="2"/>
<keyword evidence="4" id="KW-0808">Transferase</keyword>
<dbReference type="GO" id="GO:0009007">
    <property type="term" value="F:site-specific DNA-methyltransferase (adenine-specific) activity"/>
    <property type="evidence" value="ECO:0007669"/>
    <property type="project" value="UniProtKB-EC"/>
</dbReference>
<dbReference type="Pfam" id="PF02384">
    <property type="entry name" value="N6_Mtase"/>
    <property type="match status" value="1"/>
</dbReference>
<dbReference type="InterPro" id="IPR003356">
    <property type="entry name" value="DNA_methylase_A-5"/>
</dbReference>
<dbReference type="GO" id="GO:0008170">
    <property type="term" value="F:N-methyltransferase activity"/>
    <property type="evidence" value="ECO:0007669"/>
    <property type="project" value="InterPro"/>
</dbReference>